<dbReference type="Gene3D" id="3.40.50.720">
    <property type="entry name" value="NAD(P)-binding Rossmann-like Domain"/>
    <property type="match status" value="1"/>
</dbReference>
<keyword evidence="2" id="KW-1185">Reference proteome</keyword>
<dbReference type="EMBL" id="FOUY01000012">
    <property type="protein sequence ID" value="SFN30856.1"/>
    <property type="molecule type" value="Genomic_DNA"/>
</dbReference>
<dbReference type="Proteomes" id="UP000199614">
    <property type="component" value="Unassembled WGS sequence"/>
</dbReference>
<dbReference type="SUPFAM" id="SSF51735">
    <property type="entry name" value="NAD(P)-binding Rossmann-fold domains"/>
    <property type="match status" value="1"/>
</dbReference>
<dbReference type="OrthoDB" id="9799818at2"/>
<gene>
    <name evidence="1" type="ORF">SAMN05216207_101268</name>
</gene>
<dbReference type="PANTHER" id="PTHR43431">
    <property type="entry name" value="OXIDOREDUCTASE, SHORT CHAIN DEHYDROGENASE/REDUCTASE FAMILY (AFU_ORTHOLOGUE AFUA_5G14000)"/>
    <property type="match status" value="1"/>
</dbReference>
<dbReference type="RefSeq" id="WP_093342533.1">
    <property type="nucleotide sequence ID" value="NZ_FOUY01000012.1"/>
</dbReference>
<organism evidence="1 2">
    <name type="scientific">Pseudonocardia ammonioxydans</name>
    <dbReference type="NCBI Taxonomy" id="260086"/>
    <lineage>
        <taxon>Bacteria</taxon>
        <taxon>Bacillati</taxon>
        <taxon>Actinomycetota</taxon>
        <taxon>Actinomycetes</taxon>
        <taxon>Pseudonocardiales</taxon>
        <taxon>Pseudonocardiaceae</taxon>
        <taxon>Pseudonocardia</taxon>
    </lineage>
</organism>
<evidence type="ECO:0000313" key="1">
    <source>
        <dbReference type="EMBL" id="SFN30856.1"/>
    </source>
</evidence>
<dbReference type="AlphaFoldDB" id="A0A1I4XYM6"/>
<proteinExistence type="predicted"/>
<dbReference type="Pfam" id="PF00106">
    <property type="entry name" value="adh_short"/>
    <property type="match status" value="1"/>
</dbReference>
<accession>A0A1I4XYM6</accession>
<evidence type="ECO:0000313" key="2">
    <source>
        <dbReference type="Proteomes" id="UP000199614"/>
    </source>
</evidence>
<reference evidence="1 2" key="1">
    <citation type="submission" date="2016-10" db="EMBL/GenBank/DDBJ databases">
        <authorList>
            <person name="de Groot N.N."/>
        </authorList>
    </citation>
    <scope>NUCLEOTIDE SEQUENCE [LARGE SCALE GENOMIC DNA]</scope>
    <source>
        <strain evidence="1 2">CGMCC 4.1877</strain>
    </source>
</reference>
<dbReference type="InterPro" id="IPR036291">
    <property type="entry name" value="NAD(P)-bd_dom_sf"/>
</dbReference>
<dbReference type="InterPro" id="IPR002347">
    <property type="entry name" value="SDR_fam"/>
</dbReference>
<sequence>MTSTYPVLLVVGVGPGLGLSVARRFGREGYAVALISRSSDRHPGYLHTLADAGIEAAAFAADASDTAQLRAAISAARERFGRIDVLSFGPGALNTVRPGDITALTPDEVRAMSAAVLEPAVDAVGQVLPEMRERGTGGLLFAGGASSVVPMPALGALALGGAALRNYALTLHAALADEGVHAGTLTIGGLIERGDIHTALSADAAATGGTLPPTLDPDELADTVWTLYRDRDRVEAMAGEWLSRS</sequence>
<protein>
    <submittedName>
        <fullName evidence="1">NADP-dependent 3-hydroxy acid dehydrogenase YdfG</fullName>
    </submittedName>
</protein>
<name>A0A1I4XYM6_PSUAM</name>
<dbReference type="PANTHER" id="PTHR43431:SF7">
    <property type="entry name" value="OXIDOREDUCTASE, SHORT CHAIN DEHYDROGENASE_REDUCTASE FAMILY (AFU_ORTHOLOGUE AFUA_5G14000)"/>
    <property type="match status" value="1"/>
</dbReference>
<dbReference type="STRING" id="260086.SAMN05216207_101268"/>